<dbReference type="Gene3D" id="3.40.50.300">
    <property type="entry name" value="P-loop containing nucleotide triphosphate hydrolases"/>
    <property type="match status" value="1"/>
</dbReference>
<evidence type="ECO:0000313" key="1">
    <source>
        <dbReference type="EMBL" id="RVW97030.1"/>
    </source>
</evidence>
<accession>A0A438IJZ8</accession>
<organism evidence="1 2">
    <name type="scientific">Vitis vinifera</name>
    <name type="common">Grape</name>
    <dbReference type="NCBI Taxonomy" id="29760"/>
    <lineage>
        <taxon>Eukaryota</taxon>
        <taxon>Viridiplantae</taxon>
        <taxon>Streptophyta</taxon>
        <taxon>Embryophyta</taxon>
        <taxon>Tracheophyta</taxon>
        <taxon>Spermatophyta</taxon>
        <taxon>Magnoliopsida</taxon>
        <taxon>eudicotyledons</taxon>
        <taxon>Gunneridae</taxon>
        <taxon>Pentapetalae</taxon>
        <taxon>rosids</taxon>
        <taxon>Vitales</taxon>
        <taxon>Vitaceae</taxon>
        <taxon>Viteae</taxon>
        <taxon>Vitis</taxon>
    </lineage>
</organism>
<dbReference type="Proteomes" id="UP000288805">
    <property type="component" value="Unassembled WGS sequence"/>
</dbReference>
<proteinExistence type="predicted"/>
<dbReference type="EMBL" id="QGNW01000104">
    <property type="protein sequence ID" value="RVW97030.1"/>
    <property type="molecule type" value="Genomic_DNA"/>
</dbReference>
<reference evidence="1 2" key="1">
    <citation type="journal article" date="2018" name="PLoS Genet.">
        <title>Population sequencing reveals clonal diversity and ancestral inbreeding in the grapevine cultivar Chardonnay.</title>
        <authorList>
            <person name="Roach M.J."/>
            <person name="Johnson D.L."/>
            <person name="Bohlmann J."/>
            <person name="van Vuuren H.J."/>
            <person name="Jones S.J."/>
            <person name="Pretorius I.S."/>
            <person name="Schmidt S.A."/>
            <person name="Borneman A.R."/>
        </authorList>
    </citation>
    <scope>NUCLEOTIDE SEQUENCE [LARGE SCALE GENOMIC DNA]</scope>
    <source>
        <strain evidence="2">cv. Chardonnay</strain>
        <tissue evidence="1">Leaf</tissue>
    </source>
</reference>
<gene>
    <name evidence="1" type="ORF">CK203_032397</name>
</gene>
<evidence type="ECO:0000313" key="2">
    <source>
        <dbReference type="Proteomes" id="UP000288805"/>
    </source>
</evidence>
<dbReference type="AlphaFoldDB" id="A0A438IJZ8"/>
<protein>
    <submittedName>
        <fullName evidence="1">Uncharacterized protein</fullName>
    </submittedName>
</protein>
<comment type="caution">
    <text evidence="1">The sequence shown here is derived from an EMBL/GenBank/DDBJ whole genome shotgun (WGS) entry which is preliminary data.</text>
</comment>
<dbReference type="InterPro" id="IPR027417">
    <property type="entry name" value="P-loop_NTPase"/>
</dbReference>
<name>A0A438IJZ8_VITVI</name>
<sequence>MELILSTCHLSNSFTITLPYPFPLSILMEKTAEISKSNSFGDDEMQGSELKGLIKTLPRKMAWNGFSFYQYQGCWIPSSAIQGTTWLRALAFSIVNRDHYAPAQTTCSLPALMRLCLAVSLTFSK</sequence>